<dbReference type="OrthoDB" id="3353107at2759"/>
<evidence type="ECO:0000313" key="3">
    <source>
        <dbReference type="Proteomes" id="UP000799118"/>
    </source>
</evidence>
<feature type="non-terminal residue" evidence="2">
    <location>
        <position position="1"/>
    </location>
</feature>
<evidence type="ECO:0000259" key="1">
    <source>
        <dbReference type="Pfam" id="PF24764"/>
    </source>
</evidence>
<gene>
    <name evidence="2" type="ORF">BT96DRAFT_1074818</name>
</gene>
<dbReference type="AlphaFoldDB" id="A0A6A4GSD4"/>
<accession>A0A6A4GSD4</accession>
<protein>
    <recommendedName>
        <fullName evidence="1">Integrase core domain-containing protein</fullName>
    </recommendedName>
</protein>
<dbReference type="EMBL" id="ML769754">
    <property type="protein sequence ID" value="KAE9388230.1"/>
    <property type="molecule type" value="Genomic_DNA"/>
</dbReference>
<reference evidence="2" key="1">
    <citation type="journal article" date="2019" name="Environ. Microbiol.">
        <title>Fungal ecological strategies reflected in gene transcription - a case study of two litter decomposers.</title>
        <authorList>
            <person name="Barbi F."/>
            <person name="Kohler A."/>
            <person name="Barry K."/>
            <person name="Baskaran P."/>
            <person name="Daum C."/>
            <person name="Fauchery L."/>
            <person name="Ihrmark K."/>
            <person name="Kuo A."/>
            <person name="LaButti K."/>
            <person name="Lipzen A."/>
            <person name="Morin E."/>
            <person name="Grigoriev I.V."/>
            <person name="Henrissat B."/>
            <person name="Lindahl B."/>
            <person name="Martin F."/>
        </authorList>
    </citation>
    <scope>NUCLEOTIDE SEQUENCE</scope>
    <source>
        <strain evidence="2">JB14</strain>
    </source>
</reference>
<dbReference type="Pfam" id="PF24764">
    <property type="entry name" value="rva_4"/>
    <property type="match status" value="1"/>
</dbReference>
<dbReference type="InterPro" id="IPR058913">
    <property type="entry name" value="Integrase_dom_put"/>
</dbReference>
<feature type="domain" description="Integrase core" evidence="1">
    <location>
        <begin position="3"/>
        <end position="101"/>
    </location>
</feature>
<evidence type="ECO:0000313" key="2">
    <source>
        <dbReference type="EMBL" id="KAE9388230.1"/>
    </source>
</evidence>
<proteinExistence type="predicted"/>
<name>A0A6A4GSD4_9AGAR</name>
<keyword evidence="3" id="KW-1185">Reference proteome</keyword>
<dbReference type="PANTHER" id="PTHR46791">
    <property type="entry name" value="EXPRESSED PROTEIN"/>
    <property type="match status" value="1"/>
</dbReference>
<sequence>VGRGSYIYGRSVHNIRIERLWVDVTRGFGAKWKELFRLLETHHTLNIDNERHLWLLHFLFLERINSDIEDWIGSWNHHTISSQTQAYRTPSVMYQQGMIQHGHRGLFPEPELDSNSNGDDSYAGYGVDWEGLESHQLNDHHREHNPPSSADESLTAFDADVPEEMSHIEVPEAHSHLSEGGSQALNQHLQQIPCFLNKDQASLIYIWNAACGFIRSLR</sequence>
<organism evidence="2 3">
    <name type="scientific">Gymnopus androsaceus JB14</name>
    <dbReference type="NCBI Taxonomy" id="1447944"/>
    <lineage>
        <taxon>Eukaryota</taxon>
        <taxon>Fungi</taxon>
        <taxon>Dikarya</taxon>
        <taxon>Basidiomycota</taxon>
        <taxon>Agaricomycotina</taxon>
        <taxon>Agaricomycetes</taxon>
        <taxon>Agaricomycetidae</taxon>
        <taxon>Agaricales</taxon>
        <taxon>Marasmiineae</taxon>
        <taxon>Omphalotaceae</taxon>
        <taxon>Gymnopus</taxon>
    </lineage>
</organism>
<dbReference type="Proteomes" id="UP000799118">
    <property type="component" value="Unassembled WGS sequence"/>
</dbReference>
<dbReference type="PANTHER" id="PTHR46791:SF5">
    <property type="entry name" value="CLR5 DOMAIN-CONTAINING PROTEIN-RELATED"/>
    <property type="match status" value="1"/>
</dbReference>